<keyword evidence="3" id="KW-0597">Phosphoprotein</keyword>
<dbReference type="PANTHER" id="PTHR43711">
    <property type="entry name" value="TWO-COMPONENT HISTIDINE KINASE"/>
    <property type="match status" value="1"/>
</dbReference>
<keyword evidence="9" id="KW-0614">Plasmid</keyword>
<dbReference type="InterPro" id="IPR036890">
    <property type="entry name" value="HATPase_C_sf"/>
</dbReference>
<dbReference type="CDD" id="cd00082">
    <property type="entry name" value="HisKA"/>
    <property type="match status" value="1"/>
</dbReference>
<evidence type="ECO:0000256" key="4">
    <source>
        <dbReference type="ARBA" id="ARBA00022679"/>
    </source>
</evidence>
<geneLocation type="plasmid" evidence="9 10">
    <name>unnamed1</name>
</geneLocation>
<dbReference type="Proteomes" id="UP000501128">
    <property type="component" value="Plasmid unnamed1"/>
</dbReference>
<name>A0A7L5DU05_9BACT</name>
<evidence type="ECO:0000256" key="2">
    <source>
        <dbReference type="ARBA" id="ARBA00012438"/>
    </source>
</evidence>
<dbReference type="SMART" id="SM00387">
    <property type="entry name" value="HATPase_c"/>
    <property type="match status" value="1"/>
</dbReference>
<evidence type="ECO:0000313" key="9">
    <source>
        <dbReference type="EMBL" id="QJD81585.1"/>
    </source>
</evidence>
<dbReference type="InterPro" id="IPR036097">
    <property type="entry name" value="HisK_dim/P_sf"/>
</dbReference>
<reference evidence="9 10" key="1">
    <citation type="submission" date="2020-04" db="EMBL/GenBank/DDBJ databases">
        <title>Genome sequencing of novel species.</title>
        <authorList>
            <person name="Heo J."/>
            <person name="Kim S.-J."/>
            <person name="Kim J.-S."/>
            <person name="Hong S.-B."/>
            <person name="Kwon S.-W."/>
        </authorList>
    </citation>
    <scope>NUCLEOTIDE SEQUENCE [LARGE SCALE GENOMIC DNA]</scope>
    <source>
        <strain evidence="9 10">CJU-R4</strain>
        <plasmid evidence="9 10">unnamed1</plasmid>
    </source>
</reference>
<dbReference type="SUPFAM" id="SSF47384">
    <property type="entry name" value="Homodimeric domain of signal transducing histidine kinase"/>
    <property type="match status" value="1"/>
</dbReference>
<dbReference type="InterPro" id="IPR050736">
    <property type="entry name" value="Sensor_HK_Regulatory"/>
</dbReference>
<dbReference type="FunFam" id="3.30.565.10:FF:000006">
    <property type="entry name" value="Sensor histidine kinase WalK"/>
    <property type="match status" value="1"/>
</dbReference>
<evidence type="ECO:0000259" key="8">
    <source>
        <dbReference type="PROSITE" id="PS50109"/>
    </source>
</evidence>
<dbReference type="InterPro" id="IPR004358">
    <property type="entry name" value="Sig_transdc_His_kin-like_C"/>
</dbReference>
<proteinExistence type="predicted"/>
<dbReference type="PROSITE" id="PS50109">
    <property type="entry name" value="HIS_KIN"/>
    <property type="match status" value="1"/>
</dbReference>
<dbReference type="CDD" id="cd00075">
    <property type="entry name" value="HATPase"/>
    <property type="match status" value="1"/>
</dbReference>
<feature type="domain" description="Histidine kinase" evidence="8">
    <location>
        <begin position="84"/>
        <end position="300"/>
    </location>
</feature>
<keyword evidence="5 9" id="KW-0418">Kinase</keyword>
<evidence type="ECO:0000256" key="3">
    <source>
        <dbReference type="ARBA" id="ARBA00022553"/>
    </source>
</evidence>
<feature type="coiled-coil region" evidence="7">
    <location>
        <begin position="19"/>
        <end position="46"/>
    </location>
</feature>
<sequence length="303" mass="34478">MENPPTQQPYENDPVNRHLIRLEQMNQELIQQITNCRQELDQAQSALGEARIVLAQRYRLEVEQDRLLTQERGLNELKSNFITLASHEFRTPMMTILSSASLIGRYSGSEEGDERERHVQRIKAAVNSLTTMLNDFLAISQIDQYVPDSSTQSLDVTALCREVIMAVQTTAKPQQRFHYQPQTGPLQLQLDRQLLERILVNLLTNASKYSPDDTDIQLTSTIWNRRVLFTVADQGIGIPDSDKDRLFTHFFRSRNANHMQGVGLGLYLAKRYAELLGGSITFTSKLEQGTTFTVELPLLTGRA</sequence>
<accession>A0A7L5DU05</accession>
<dbReference type="PANTHER" id="PTHR43711:SF26">
    <property type="entry name" value="SENSOR HISTIDINE KINASE RCSC"/>
    <property type="match status" value="1"/>
</dbReference>
<evidence type="ECO:0000256" key="1">
    <source>
        <dbReference type="ARBA" id="ARBA00000085"/>
    </source>
</evidence>
<keyword evidence="4" id="KW-0808">Transferase</keyword>
<keyword evidence="7" id="KW-0175">Coiled coil</keyword>
<protein>
    <recommendedName>
        <fullName evidence="2">histidine kinase</fullName>
        <ecNumber evidence="2">2.7.13.3</ecNumber>
    </recommendedName>
</protein>
<dbReference type="EMBL" id="CP051678">
    <property type="protein sequence ID" value="QJD81585.1"/>
    <property type="molecule type" value="Genomic_DNA"/>
</dbReference>
<dbReference type="InterPro" id="IPR003594">
    <property type="entry name" value="HATPase_dom"/>
</dbReference>
<dbReference type="SMART" id="SM00388">
    <property type="entry name" value="HisKA"/>
    <property type="match status" value="1"/>
</dbReference>
<keyword evidence="6" id="KW-0902">Two-component regulatory system</keyword>
<dbReference type="InterPro" id="IPR005467">
    <property type="entry name" value="His_kinase_dom"/>
</dbReference>
<dbReference type="EC" id="2.7.13.3" evidence="2"/>
<dbReference type="Pfam" id="PF02518">
    <property type="entry name" value="HATPase_c"/>
    <property type="match status" value="1"/>
</dbReference>
<dbReference type="Gene3D" id="1.10.287.130">
    <property type="match status" value="1"/>
</dbReference>
<keyword evidence="10" id="KW-1185">Reference proteome</keyword>
<evidence type="ECO:0000256" key="6">
    <source>
        <dbReference type="ARBA" id="ARBA00023012"/>
    </source>
</evidence>
<evidence type="ECO:0000256" key="5">
    <source>
        <dbReference type="ARBA" id="ARBA00022777"/>
    </source>
</evidence>
<dbReference type="SUPFAM" id="SSF55874">
    <property type="entry name" value="ATPase domain of HSP90 chaperone/DNA topoisomerase II/histidine kinase"/>
    <property type="match status" value="1"/>
</dbReference>
<dbReference type="Pfam" id="PF00512">
    <property type="entry name" value="HisKA"/>
    <property type="match status" value="1"/>
</dbReference>
<evidence type="ECO:0000313" key="10">
    <source>
        <dbReference type="Proteomes" id="UP000501128"/>
    </source>
</evidence>
<dbReference type="GO" id="GO:0000155">
    <property type="term" value="F:phosphorelay sensor kinase activity"/>
    <property type="evidence" value="ECO:0007669"/>
    <property type="project" value="InterPro"/>
</dbReference>
<dbReference type="RefSeq" id="WP_169553603.1">
    <property type="nucleotide sequence ID" value="NZ_CP051678.1"/>
</dbReference>
<gene>
    <name evidence="9" type="ORF">HH216_24830</name>
</gene>
<dbReference type="KEGG" id="srho:HH216_24830"/>
<dbReference type="PRINTS" id="PR00344">
    <property type="entry name" value="BCTRLSENSOR"/>
</dbReference>
<evidence type="ECO:0000256" key="7">
    <source>
        <dbReference type="SAM" id="Coils"/>
    </source>
</evidence>
<comment type="catalytic activity">
    <reaction evidence="1">
        <text>ATP + protein L-histidine = ADP + protein N-phospho-L-histidine.</text>
        <dbReference type="EC" id="2.7.13.3"/>
    </reaction>
</comment>
<dbReference type="InterPro" id="IPR003661">
    <property type="entry name" value="HisK_dim/P_dom"/>
</dbReference>
<dbReference type="Gene3D" id="3.30.565.10">
    <property type="entry name" value="Histidine kinase-like ATPase, C-terminal domain"/>
    <property type="match status" value="1"/>
</dbReference>
<dbReference type="AlphaFoldDB" id="A0A7L5DU05"/>
<organism evidence="9 10">
    <name type="scientific">Spirosoma rhododendri</name>
    <dbReference type="NCBI Taxonomy" id="2728024"/>
    <lineage>
        <taxon>Bacteria</taxon>
        <taxon>Pseudomonadati</taxon>
        <taxon>Bacteroidota</taxon>
        <taxon>Cytophagia</taxon>
        <taxon>Cytophagales</taxon>
        <taxon>Cytophagaceae</taxon>
        <taxon>Spirosoma</taxon>
    </lineage>
</organism>